<evidence type="ECO:0000256" key="6">
    <source>
        <dbReference type="ARBA" id="ARBA00022840"/>
    </source>
</evidence>
<feature type="binding site" description="in other chain" evidence="9">
    <location>
        <begin position="19"/>
        <end position="21"/>
    </location>
    <ligand>
        <name>ATP</name>
        <dbReference type="ChEBI" id="CHEBI:30616"/>
        <note>ligand shared between dimeric partners</note>
    </ligand>
</feature>
<keyword evidence="6 9" id="KW-0067">ATP-binding</keyword>
<keyword evidence="5 9" id="KW-0418">Kinase</keyword>
<sequence length="320" mass="34458">MRYLPKQEFNENVLIGLETPDDAGVYKLSDDLALIQTVDFFTPIVDDPYMYGQIAAANALSDVYAMGGIPLTVMNIVGYPIHKLGPEMLAEILKGSADKIKEAGAILIGGHSTDNVEPLIGLSVTGTAHPNEIWTNHEAKPGDKLILTKPIGVGIQTKAIKDGVLDQKRIERVTEVMAFLNKYAAEAMKGYPVSAVTDVTGFGLLGHSLEMVQNTNVGLVIDSAKVEILDGTKELAINKHVPAGSRDNLKWVSQHVIFEDHIDQYDQLLLADAVTSGGLLVALEGKAAEDLLQKMHGLGVKDAQIIGEVTDKHPGKIHVV</sequence>
<evidence type="ECO:0000256" key="9">
    <source>
        <dbReference type="HAMAP-Rule" id="MF_00625"/>
    </source>
</evidence>
<evidence type="ECO:0000313" key="13">
    <source>
        <dbReference type="Proteomes" id="UP000070352"/>
    </source>
</evidence>
<dbReference type="InterPro" id="IPR036676">
    <property type="entry name" value="PurM-like_C_sf"/>
</dbReference>
<comment type="catalytic activity">
    <reaction evidence="9">
        <text>hydrogenselenide + ATP + H2O = selenophosphate + AMP + phosphate + 2 H(+)</text>
        <dbReference type="Rhea" id="RHEA:18737"/>
        <dbReference type="ChEBI" id="CHEBI:15377"/>
        <dbReference type="ChEBI" id="CHEBI:15378"/>
        <dbReference type="ChEBI" id="CHEBI:16144"/>
        <dbReference type="ChEBI" id="CHEBI:29317"/>
        <dbReference type="ChEBI" id="CHEBI:30616"/>
        <dbReference type="ChEBI" id="CHEBI:43474"/>
        <dbReference type="ChEBI" id="CHEBI:456215"/>
        <dbReference type="EC" id="2.7.9.3"/>
    </reaction>
</comment>
<dbReference type="EMBL" id="LSKU01000001">
    <property type="protein sequence ID" value="KXG43239.1"/>
    <property type="molecule type" value="Genomic_DNA"/>
</dbReference>
<evidence type="ECO:0000259" key="11">
    <source>
        <dbReference type="Pfam" id="PF02769"/>
    </source>
</evidence>
<dbReference type="GO" id="GO:0005524">
    <property type="term" value="F:ATP binding"/>
    <property type="evidence" value="ECO:0007669"/>
    <property type="project" value="UniProtKB-UniRule"/>
</dbReference>
<dbReference type="PANTHER" id="PTHR10256">
    <property type="entry name" value="SELENIDE, WATER DIKINASE"/>
    <property type="match status" value="1"/>
</dbReference>
<comment type="caution">
    <text evidence="12">The sequence shown here is derived from an EMBL/GenBank/DDBJ whole genome shotgun (WGS) entry which is preliminary data.</text>
</comment>
<keyword evidence="2 9" id="KW-0808">Transferase</keyword>
<dbReference type="InterPro" id="IPR036921">
    <property type="entry name" value="PurM-like_N_sf"/>
</dbReference>
<dbReference type="PIRSF" id="PIRSF036407">
    <property type="entry name" value="Selenphspht_syn"/>
    <property type="match status" value="1"/>
</dbReference>
<feature type="binding site" evidence="9">
    <location>
        <position position="22"/>
    </location>
    <ligand>
        <name>Mg(2+)</name>
        <dbReference type="ChEBI" id="CHEBI:18420"/>
    </ligand>
</feature>
<evidence type="ECO:0000259" key="10">
    <source>
        <dbReference type="Pfam" id="PF00586"/>
    </source>
</evidence>
<dbReference type="AlphaFoldDB" id="A0A135L2V7"/>
<dbReference type="Pfam" id="PF02769">
    <property type="entry name" value="AIRS_C"/>
    <property type="match status" value="1"/>
</dbReference>
<comment type="cofactor">
    <cofactor evidence="9">
        <name>Mg(2+)</name>
        <dbReference type="ChEBI" id="CHEBI:18420"/>
    </cofactor>
    <text evidence="9">Binds 1 Mg(2+) ion per monomer.</text>
</comment>
<comment type="function">
    <text evidence="9">Synthesizes selenophosphate from selenide and ATP.</text>
</comment>
<dbReference type="Gene3D" id="3.90.650.10">
    <property type="entry name" value="PurM-like C-terminal domain"/>
    <property type="match status" value="1"/>
</dbReference>
<evidence type="ECO:0000256" key="3">
    <source>
        <dbReference type="ARBA" id="ARBA00022723"/>
    </source>
</evidence>
<dbReference type="InterPro" id="IPR023061">
    <property type="entry name" value="SelD_I"/>
</dbReference>
<dbReference type="GO" id="GO:0005737">
    <property type="term" value="C:cytoplasm"/>
    <property type="evidence" value="ECO:0007669"/>
    <property type="project" value="TreeGrafter"/>
</dbReference>
<dbReference type="PANTHER" id="PTHR10256:SF0">
    <property type="entry name" value="INACTIVE SELENIDE, WATER DIKINASE-LIKE PROTEIN-RELATED"/>
    <property type="match status" value="1"/>
</dbReference>
<keyword evidence="7 9" id="KW-0460">Magnesium</keyword>
<keyword evidence="4 9" id="KW-0547">Nucleotide-binding</keyword>
<comment type="caution">
    <text evidence="9">Lacks conserved residue(s) required for the propagation of feature annotation.</text>
</comment>
<dbReference type="GO" id="GO:0000287">
    <property type="term" value="F:magnesium ion binding"/>
    <property type="evidence" value="ECO:0007669"/>
    <property type="project" value="UniProtKB-UniRule"/>
</dbReference>
<accession>A0A135L2V7</accession>
<evidence type="ECO:0000256" key="2">
    <source>
        <dbReference type="ARBA" id="ARBA00022679"/>
    </source>
</evidence>
<protein>
    <recommendedName>
        <fullName evidence="9">Selenide, water dikinase</fullName>
        <ecNumber evidence="9">2.7.9.3</ecNumber>
    </recommendedName>
    <alternativeName>
        <fullName evidence="9">Selenium donor protein</fullName>
    </alternativeName>
    <alternativeName>
        <fullName evidence="9">Selenophosphate synthase</fullName>
    </alternativeName>
</protein>
<dbReference type="InterPro" id="IPR010918">
    <property type="entry name" value="PurM-like_C_dom"/>
</dbReference>
<feature type="domain" description="PurM-like C-terminal" evidence="11">
    <location>
        <begin position="140"/>
        <end position="318"/>
    </location>
</feature>
<reference evidence="12 13" key="1">
    <citation type="submission" date="2016-02" db="EMBL/GenBank/DDBJ databases">
        <title>Draft Genome for Tepidibacillus decaturensis nov. sp. Strain Z9, an Anaerobic, Moderately Thermophilic and Heterotrophic Bacterium from Deep Subsurface of the Illinois Basin, USA.</title>
        <authorList>
            <person name="Dong Y."/>
            <person name="Chang J.Y."/>
            <person name="Sanford R."/>
            <person name="Fouke B.W."/>
        </authorList>
    </citation>
    <scope>NUCLEOTIDE SEQUENCE [LARGE SCALE GENOMIC DNA]</scope>
    <source>
        <strain evidence="12 13">Z9</strain>
    </source>
</reference>
<comment type="similarity">
    <text evidence="1 9">Belongs to the selenophosphate synthase 1 family. Class I subfamily.</text>
</comment>
<keyword evidence="13" id="KW-1185">Reference proteome</keyword>
<dbReference type="GO" id="GO:0004756">
    <property type="term" value="F:selenide, water dikinase activity"/>
    <property type="evidence" value="ECO:0007669"/>
    <property type="project" value="UniProtKB-UniRule"/>
</dbReference>
<feature type="binding site" description="in other chain" evidence="9">
    <location>
        <position position="39"/>
    </location>
    <ligand>
        <name>ATP</name>
        <dbReference type="ChEBI" id="CHEBI:30616"/>
        <note>ligand shared between dimeric partners</note>
    </ligand>
</feature>
<keyword evidence="3 9" id="KW-0479">Metal-binding</keyword>
<dbReference type="SUPFAM" id="SSF56042">
    <property type="entry name" value="PurM C-terminal domain-like"/>
    <property type="match status" value="1"/>
</dbReference>
<evidence type="ECO:0000256" key="7">
    <source>
        <dbReference type="ARBA" id="ARBA00022842"/>
    </source>
</evidence>
<feature type="binding site" evidence="9">
    <location>
        <begin position="110"/>
        <end position="112"/>
    </location>
    <ligand>
        <name>ATP</name>
        <dbReference type="ChEBI" id="CHEBI:30616"/>
        <note>ligand shared between dimeric partners</note>
    </ligand>
</feature>
<feature type="binding site" evidence="9">
    <location>
        <position position="198"/>
    </location>
    <ligand>
        <name>Mg(2+)</name>
        <dbReference type="ChEBI" id="CHEBI:18420"/>
    </ligand>
</feature>
<feature type="binding site" evidence="9">
    <location>
        <position position="62"/>
    </location>
    <ligand>
        <name>Mg(2+)</name>
        <dbReference type="ChEBI" id="CHEBI:18420"/>
    </ligand>
</feature>
<dbReference type="HAMAP" id="MF_00625">
    <property type="entry name" value="SelD"/>
    <property type="match status" value="1"/>
</dbReference>
<dbReference type="NCBIfam" id="NF002098">
    <property type="entry name" value="PRK00943.1"/>
    <property type="match status" value="1"/>
</dbReference>
<dbReference type="GO" id="GO:0016260">
    <property type="term" value="P:selenocysteine biosynthetic process"/>
    <property type="evidence" value="ECO:0007669"/>
    <property type="project" value="InterPro"/>
</dbReference>
<dbReference type="STRING" id="1413211.U473_03830"/>
<dbReference type="EC" id="2.7.9.3" evidence="9"/>
<dbReference type="Pfam" id="PF00586">
    <property type="entry name" value="AIRS"/>
    <property type="match status" value="1"/>
</dbReference>
<comment type="subunit">
    <text evidence="9">Homodimer.</text>
</comment>
<keyword evidence="8 9" id="KW-0711">Selenium</keyword>
<feature type="binding site" description="in other chain" evidence="9">
    <location>
        <position position="62"/>
    </location>
    <ligand>
        <name>ATP</name>
        <dbReference type="ChEBI" id="CHEBI:30616"/>
        <note>ligand shared between dimeric partners</note>
    </ligand>
</feature>
<dbReference type="Gene3D" id="3.30.1330.10">
    <property type="entry name" value="PurM-like, N-terminal domain"/>
    <property type="match status" value="1"/>
</dbReference>
<feature type="domain" description="PurM-like N-terminal" evidence="10">
    <location>
        <begin position="21"/>
        <end position="127"/>
    </location>
</feature>
<organism evidence="12 13">
    <name type="scientific">Tepidibacillus decaturensis</name>
    <dbReference type="NCBI Taxonomy" id="1413211"/>
    <lineage>
        <taxon>Bacteria</taxon>
        <taxon>Bacillati</taxon>
        <taxon>Bacillota</taxon>
        <taxon>Bacilli</taxon>
        <taxon>Bacillales</taxon>
        <taxon>Bacillaceae</taxon>
        <taxon>Tepidibacillus</taxon>
    </lineage>
</organism>
<proteinExistence type="inferred from homology"/>
<dbReference type="SUPFAM" id="SSF55326">
    <property type="entry name" value="PurM N-terminal domain-like"/>
    <property type="match status" value="1"/>
</dbReference>
<dbReference type="InterPro" id="IPR004536">
    <property type="entry name" value="SPS/SelD"/>
</dbReference>
<gene>
    <name evidence="9" type="primary">selD</name>
    <name evidence="12" type="ORF">U473_03830</name>
</gene>
<evidence type="ECO:0000256" key="5">
    <source>
        <dbReference type="ARBA" id="ARBA00022777"/>
    </source>
</evidence>
<evidence type="ECO:0000256" key="8">
    <source>
        <dbReference type="ARBA" id="ARBA00023266"/>
    </source>
</evidence>
<dbReference type="NCBIfam" id="TIGR00476">
    <property type="entry name" value="selD"/>
    <property type="match status" value="1"/>
</dbReference>
<name>A0A135L2V7_9BACI</name>
<dbReference type="InterPro" id="IPR016188">
    <property type="entry name" value="PurM-like_N"/>
</dbReference>
<dbReference type="CDD" id="cd02195">
    <property type="entry name" value="SelD"/>
    <property type="match status" value="1"/>
</dbReference>
<evidence type="ECO:0000313" key="12">
    <source>
        <dbReference type="EMBL" id="KXG43239.1"/>
    </source>
</evidence>
<evidence type="ECO:0000256" key="1">
    <source>
        <dbReference type="ARBA" id="ARBA00008026"/>
    </source>
</evidence>
<dbReference type="Proteomes" id="UP000070352">
    <property type="component" value="Unassembled WGS sequence"/>
</dbReference>
<evidence type="ECO:0000256" key="4">
    <source>
        <dbReference type="ARBA" id="ARBA00022741"/>
    </source>
</evidence>